<dbReference type="Pfam" id="PF12833">
    <property type="entry name" value="HTH_18"/>
    <property type="match status" value="1"/>
</dbReference>
<comment type="caution">
    <text evidence="5">The sequence shown here is derived from an EMBL/GenBank/DDBJ whole genome shotgun (WGS) entry which is preliminary data.</text>
</comment>
<dbReference type="InterPro" id="IPR018062">
    <property type="entry name" value="HTH_AraC-typ_CS"/>
</dbReference>
<organism evidence="5 6">
    <name type="scientific">Pedobacter duraquae</name>
    <dbReference type="NCBI Taxonomy" id="425511"/>
    <lineage>
        <taxon>Bacteria</taxon>
        <taxon>Pseudomonadati</taxon>
        <taxon>Bacteroidota</taxon>
        <taxon>Sphingobacteriia</taxon>
        <taxon>Sphingobacteriales</taxon>
        <taxon>Sphingobacteriaceae</taxon>
        <taxon>Pedobacter</taxon>
    </lineage>
</organism>
<feature type="domain" description="HTH araC/xylS-type" evidence="4">
    <location>
        <begin position="156"/>
        <end position="259"/>
    </location>
</feature>
<dbReference type="PANTHER" id="PTHR46796">
    <property type="entry name" value="HTH-TYPE TRANSCRIPTIONAL ACTIVATOR RHAS-RELATED"/>
    <property type="match status" value="1"/>
</dbReference>
<evidence type="ECO:0000256" key="2">
    <source>
        <dbReference type="ARBA" id="ARBA00023125"/>
    </source>
</evidence>
<dbReference type="InterPro" id="IPR046532">
    <property type="entry name" value="DUF6597"/>
</dbReference>
<keyword evidence="3" id="KW-0804">Transcription</keyword>
<dbReference type="Pfam" id="PF20240">
    <property type="entry name" value="DUF6597"/>
    <property type="match status" value="1"/>
</dbReference>
<accession>A0A4R6IKS0</accession>
<proteinExistence type="predicted"/>
<dbReference type="AlphaFoldDB" id="A0A4R6IKS0"/>
<evidence type="ECO:0000256" key="1">
    <source>
        <dbReference type="ARBA" id="ARBA00023015"/>
    </source>
</evidence>
<dbReference type="InterPro" id="IPR050204">
    <property type="entry name" value="AraC_XylS_family_regulators"/>
</dbReference>
<evidence type="ECO:0000256" key="3">
    <source>
        <dbReference type="ARBA" id="ARBA00023163"/>
    </source>
</evidence>
<dbReference type="PANTHER" id="PTHR46796:SF13">
    <property type="entry name" value="HTH-TYPE TRANSCRIPTIONAL ACTIVATOR RHAS"/>
    <property type="match status" value="1"/>
</dbReference>
<dbReference type="InterPro" id="IPR018060">
    <property type="entry name" value="HTH_AraC"/>
</dbReference>
<dbReference type="GO" id="GO:0003700">
    <property type="term" value="F:DNA-binding transcription factor activity"/>
    <property type="evidence" value="ECO:0007669"/>
    <property type="project" value="InterPro"/>
</dbReference>
<dbReference type="Proteomes" id="UP000295499">
    <property type="component" value="Unassembled WGS sequence"/>
</dbReference>
<dbReference type="PROSITE" id="PS00041">
    <property type="entry name" value="HTH_ARAC_FAMILY_1"/>
    <property type="match status" value="1"/>
</dbReference>
<evidence type="ECO:0000313" key="6">
    <source>
        <dbReference type="Proteomes" id="UP000295499"/>
    </source>
</evidence>
<dbReference type="PROSITE" id="PS01124">
    <property type="entry name" value="HTH_ARAC_FAMILY_2"/>
    <property type="match status" value="1"/>
</dbReference>
<dbReference type="SMART" id="SM00342">
    <property type="entry name" value="HTH_ARAC"/>
    <property type="match status" value="1"/>
</dbReference>
<keyword evidence="1" id="KW-0805">Transcription regulation</keyword>
<dbReference type="Gene3D" id="1.10.10.60">
    <property type="entry name" value="Homeodomain-like"/>
    <property type="match status" value="1"/>
</dbReference>
<reference evidence="5 6" key="1">
    <citation type="submission" date="2019-03" db="EMBL/GenBank/DDBJ databases">
        <title>Genomic Encyclopedia of Archaeal and Bacterial Type Strains, Phase II (KMG-II): from individual species to whole genera.</title>
        <authorList>
            <person name="Goeker M."/>
        </authorList>
    </citation>
    <scope>NUCLEOTIDE SEQUENCE [LARGE SCALE GENOMIC DNA]</scope>
    <source>
        <strain evidence="5 6">DSM 19034</strain>
    </source>
</reference>
<name>A0A4R6IKS0_9SPHI</name>
<sequence>MFKYEEYYVHQRFSIFIKKLWILDNLNNPGQITGKAVLPNGCFNIAVIEGAGLMIKHLGWEKHLIPGTYFCGQMTEAISVDLLPQSKATMIQLHPWTPMHFTSLDLQSFTDNVLPLALLDINSNLIDKMTGLSNEEIFQNIILTFTPAFKVGVASKRVYQASKAIMDSKGTFTITQLALKLECSSRYLQKIFKKHIGLSPKQLSSIVKLRAAVDDIAYPDQQKTTLTMLALGNNFYDQAHFNNAFKSIVKTSPHNFYLPDYFLSFKR</sequence>
<keyword evidence="6" id="KW-1185">Reference proteome</keyword>
<evidence type="ECO:0000259" key="4">
    <source>
        <dbReference type="PROSITE" id="PS01124"/>
    </source>
</evidence>
<dbReference type="GO" id="GO:0043565">
    <property type="term" value="F:sequence-specific DNA binding"/>
    <property type="evidence" value="ECO:0007669"/>
    <property type="project" value="InterPro"/>
</dbReference>
<dbReference type="EMBL" id="SNWM01000002">
    <property type="protein sequence ID" value="TDO22657.1"/>
    <property type="molecule type" value="Genomic_DNA"/>
</dbReference>
<dbReference type="RefSeq" id="WP_133554205.1">
    <property type="nucleotide sequence ID" value="NZ_SNWM01000002.1"/>
</dbReference>
<evidence type="ECO:0000313" key="5">
    <source>
        <dbReference type="EMBL" id="TDO22657.1"/>
    </source>
</evidence>
<protein>
    <submittedName>
        <fullName evidence="5">AraC-like DNA-binding protein</fullName>
    </submittedName>
</protein>
<dbReference type="OrthoDB" id="323290at2"/>
<gene>
    <name evidence="5" type="ORF">CLV32_1637</name>
</gene>
<keyword evidence="2 5" id="KW-0238">DNA-binding</keyword>